<keyword evidence="2" id="KW-1185">Reference proteome</keyword>
<evidence type="ECO:0000313" key="2">
    <source>
        <dbReference type="Proteomes" id="UP000001847"/>
    </source>
</evidence>
<proteinExistence type="predicted"/>
<dbReference type="Proteomes" id="UP000001847">
    <property type="component" value="Chromosome I"/>
</dbReference>
<accession>B0SSL4</accession>
<dbReference type="HOGENOM" id="CLU_2666636_0_0_12"/>
<dbReference type="BioCyc" id="LBIF456481:LEPBI_RS09890-MONOMER"/>
<reference evidence="1 2" key="1">
    <citation type="journal article" date="2008" name="PLoS ONE">
        <title>Genome sequence of the saprophyte Leptospira biflexa provides insights into the evolution of Leptospira and the pathogenesis of leptospirosis.</title>
        <authorList>
            <person name="Picardeau M."/>
            <person name="Bulach D.M."/>
            <person name="Bouchier C."/>
            <person name="Zuerner R.L."/>
            <person name="Zidane N."/>
            <person name="Wilson P.J."/>
            <person name="Creno S."/>
            <person name="Kuczek E.S."/>
            <person name="Bommezzadri S."/>
            <person name="Davis J.C."/>
            <person name="McGrath A."/>
            <person name="Johnson M.J."/>
            <person name="Boursaux-Eude C."/>
            <person name="Seemann T."/>
            <person name="Rouy Z."/>
            <person name="Coppel R.L."/>
            <person name="Rood J.I."/>
            <person name="Lajus A."/>
            <person name="Davies J.K."/>
            <person name="Medigue C."/>
            <person name="Adler B."/>
        </authorList>
    </citation>
    <scope>NUCLEOTIDE SEQUENCE [LARGE SCALE GENOMIC DNA]</scope>
    <source>
        <strain evidence="2">Patoc 1 / ATCC 23582 / Paris</strain>
    </source>
</reference>
<protein>
    <submittedName>
        <fullName evidence="1">Uncharacterized protein</fullName>
    </submittedName>
</protein>
<sequence>MENKEYIKKIAHLPYGEVLVQIFELTGHQINRAICYNEHTKKAYLIHELADFSYLKSQADNQSSEKEFKQLENYL</sequence>
<dbReference type="OrthoDB" id="344365at2"/>
<dbReference type="STRING" id="456481.LEPBI_I2002"/>
<dbReference type="RefSeq" id="WP_012388974.1">
    <property type="nucleotide sequence ID" value="NC_010602.1"/>
</dbReference>
<dbReference type="EMBL" id="CP000786">
    <property type="protein sequence ID" value="ABZ98104.1"/>
    <property type="molecule type" value="Genomic_DNA"/>
</dbReference>
<dbReference type="AlphaFoldDB" id="B0SSL4"/>
<dbReference type="KEGG" id="lbi:LEPBI_I2002"/>
<name>B0SSL4_LEPBP</name>
<evidence type="ECO:0000313" key="1">
    <source>
        <dbReference type="EMBL" id="ABZ98104.1"/>
    </source>
</evidence>
<gene>
    <name evidence="1" type="ordered locus">LEPBI_I2002</name>
</gene>
<organism evidence="1 2">
    <name type="scientific">Leptospira biflexa serovar Patoc (strain Patoc 1 / ATCC 23582 / Paris)</name>
    <dbReference type="NCBI Taxonomy" id="456481"/>
    <lineage>
        <taxon>Bacteria</taxon>
        <taxon>Pseudomonadati</taxon>
        <taxon>Spirochaetota</taxon>
        <taxon>Spirochaetia</taxon>
        <taxon>Leptospirales</taxon>
        <taxon>Leptospiraceae</taxon>
        <taxon>Leptospira</taxon>
    </lineage>
</organism>